<reference evidence="1 2" key="1">
    <citation type="submission" date="2018-10" db="EMBL/GenBank/DDBJ databases">
        <title>Aeromicrobium sp. 9W16Y-2 whole genome shotgun sequence.</title>
        <authorList>
            <person name="Li F."/>
        </authorList>
    </citation>
    <scope>NUCLEOTIDE SEQUENCE [LARGE SCALE GENOMIC DNA]</scope>
    <source>
        <strain evidence="1 2">9W16Y-2</strain>
    </source>
</reference>
<sequence length="264" mass="27453">MNSTALAISGNAARVRLAEDDWAAVVRAARLDPTALGALAPLTEPSDRPLDEATVAAAGRTCTSAPVTVTVSTSSQGRGLHGSLASDTESLVAVTRVVAASEDPNAPAALVPGVELSVARASQLVEELSRLVPPLTPTMTCADAGPWSLPHDSALSWAAAVAKQDDAVLDLIARQCGWSEPPDVLVNLAEGLDASVTVQIASLDHPRDLLRWLGCGYGWVGLSVTSTHLIHALHSRRELLAVLVERTALAFDRATTARQEGGGR</sequence>
<protein>
    <recommendedName>
        <fullName evidence="3">ESX secretion-associated protein EspG</fullName>
    </recommendedName>
</protein>
<name>A0A3L8PLD4_9ACTN</name>
<accession>A0A3L8PLD4</accession>
<dbReference type="RefSeq" id="WP_121793836.1">
    <property type="nucleotide sequence ID" value="NZ_RDBF01000004.1"/>
</dbReference>
<evidence type="ECO:0000313" key="2">
    <source>
        <dbReference type="Proteomes" id="UP000282515"/>
    </source>
</evidence>
<dbReference type="Proteomes" id="UP000282515">
    <property type="component" value="Unassembled WGS sequence"/>
</dbReference>
<keyword evidence="2" id="KW-1185">Reference proteome</keyword>
<gene>
    <name evidence="1" type="ORF">D9V41_06980</name>
</gene>
<organism evidence="1 2">
    <name type="scientific">Aeromicrobium phragmitis</name>
    <dbReference type="NCBI Taxonomy" id="2478914"/>
    <lineage>
        <taxon>Bacteria</taxon>
        <taxon>Bacillati</taxon>
        <taxon>Actinomycetota</taxon>
        <taxon>Actinomycetes</taxon>
        <taxon>Propionibacteriales</taxon>
        <taxon>Nocardioidaceae</taxon>
        <taxon>Aeromicrobium</taxon>
    </lineage>
</organism>
<comment type="caution">
    <text evidence="1">The sequence shown here is derived from an EMBL/GenBank/DDBJ whole genome shotgun (WGS) entry which is preliminary data.</text>
</comment>
<dbReference type="AlphaFoldDB" id="A0A3L8PLD4"/>
<dbReference type="EMBL" id="RDBF01000004">
    <property type="protein sequence ID" value="RLV56177.1"/>
    <property type="molecule type" value="Genomic_DNA"/>
</dbReference>
<evidence type="ECO:0008006" key="3">
    <source>
        <dbReference type="Google" id="ProtNLM"/>
    </source>
</evidence>
<evidence type="ECO:0000313" key="1">
    <source>
        <dbReference type="EMBL" id="RLV56177.1"/>
    </source>
</evidence>
<proteinExistence type="predicted"/>